<keyword evidence="8" id="KW-1208">Phospholipid metabolism</keyword>
<evidence type="ECO:0000313" key="10">
    <source>
        <dbReference type="EMBL" id="MSR94372.1"/>
    </source>
</evidence>
<dbReference type="SUPFAM" id="SSF111331">
    <property type="entry name" value="NAD kinase/diacylglycerol kinase-like"/>
    <property type="match status" value="1"/>
</dbReference>
<feature type="domain" description="DAGKc" evidence="9">
    <location>
        <begin position="1"/>
        <end position="130"/>
    </location>
</feature>
<dbReference type="Gene3D" id="3.40.50.10330">
    <property type="entry name" value="Probable inorganic polyphosphate/atp-NAD kinase, domain 1"/>
    <property type="match status" value="1"/>
</dbReference>
<dbReference type="InterPro" id="IPR050187">
    <property type="entry name" value="Lipid_Phosphate_FormReg"/>
</dbReference>
<keyword evidence="4" id="KW-0547">Nucleotide-binding</keyword>
<dbReference type="InterPro" id="IPR001206">
    <property type="entry name" value="Diacylglycerol_kinase_cat_dom"/>
</dbReference>
<evidence type="ECO:0000256" key="2">
    <source>
        <dbReference type="ARBA" id="ARBA00005983"/>
    </source>
</evidence>
<keyword evidence="6" id="KW-0067">ATP-binding</keyword>
<dbReference type="InterPro" id="IPR017438">
    <property type="entry name" value="ATP-NAD_kinase_N"/>
</dbReference>
<evidence type="ECO:0000256" key="1">
    <source>
        <dbReference type="ARBA" id="ARBA00001946"/>
    </source>
</evidence>
<dbReference type="InterPro" id="IPR016064">
    <property type="entry name" value="NAD/diacylglycerol_kinase_sf"/>
</dbReference>
<reference evidence="10 11" key="1">
    <citation type="submission" date="2019-08" db="EMBL/GenBank/DDBJ databases">
        <title>In-depth cultivation of the pig gut microbiome towards novel bacterial diversity and tailored functional studies.</title>
        <authorList>
            <person name="Wylensek D."/>
            <person name="Hitch T.C.A."/>
            <person name="Clavel T."/>
        </authorList>
    </citation>
    <scope>NUCLEOTIDE SEQUENCE [LARGE SCALE GENOMIC DNA]</scope>
    <source>
        <strain evidence="10 11">68-1-5</strain>
    </source>
</reference>
<proteinExistence type="inferred from homology"/>
<comment type="cofactor">
    <cofactor evidence="1">
        <name>Mg(2+)</name>
        <dbReference type="ChEBI" id="CHEBI:18420"/>
    </cofactor>
</comment>
<evidence type="ECO:0000256" key="5">
    <source>
        <dbReference type="ARBA" id="ARBA00022777"/>
    </source>
</evidence>
<evidence type="ECO:0000256" key="6">
    <source>
        <dbReference type="ARBA" id="ARBA00022840"/>
    </source>
</evidence>
<dbReference type="InterPro" id="IPR005218">
    <property type="entry name" value="Diacylglycerol/lipid_kinase"/>
</dbReference>
<keyword evidence="7" id="KW-0444">Lipid biosynthesis</keyword>
<dbReference type="SMART" id="SM00046">
    <property type="entry name" value="DAGKc"/>
    <property type="match status" value="1"/>
</dbReference>
<dbReference type="GO" id="GO:0016301">
    <property type="term" value="F:kinase activity"/>
    <property type="evidence" value="ECO:0007669"/>
    <property type="project" value="UniProtKB-KW"/>
</dbReference>
<dbReference type="EMBL" id="VULY01000018">
    <property type="protein sequence ID" value="MSR94372.1"/>
    <property type="molecule type" value="Genomic_DNA"/>
</dbReference>
<evidence type="ECO:0000256" key="3">
    <source>
        <dbReference type="ARBA" id="ARBA00022679"/>
    </source>
</evidence>
<dbReference type="RefSeq" id="WP_154477995.1">
    <property type="nucleotide sequence ID" value="NZ_VULY01000018.1"/>
</dbReference>
<dbReference type="Pfam" id="PF19279">
    <property type="entry name" value="YegS_C"/>
    <property type="match status" value="1"/>
</dbReference>
<sequence>MITFIVNPNARSGLGSRIWKQIQQILQERKVQHQVFFTKYQHHASRIVSQITSDGDSHTLIALGGDGTINEVINGITFLDRVTLGYIPIGSGNDFARSLKLPSDPVTAIEYLLKPSHFTNMDVGVLWHGNKKRRFAVSTGIGFDASVCHEMAVSPLKLLLNKLKLGKLAYAGIAVRRIAALIPQDVELVVDGHKTLGYKNAFFVAVMNQPYEGGGLKFCPKANSHDRRLNALIVSDMSKLKALFLLPLSFHGLHTPFRGVSLLSFQNLEIRTQTPLPLHTDGEPVFLQKQIKVSLEPETLRVMTLV</sequence>
<keyword evidence="11" id="KW-1185">Reference proteome</keyword>
<evidence type="ECO:0000313" key="11">
    <source>
        <dbReference type="Proteomes" id="UP000434409"/>
    </source>
</evidence>
<dbReference type="PANTHER" id="PTHR12358:SF54">
    <property type="entry name" value="SPHINGOSINE KINASE RELATED PROTEIN"/>
    <property type="match status" value="1"/>
</dbReference>
<organism evidence="10 11">
    <name type="scientific">Suipraeoptans intestinalis</name>
    <dbReference type="NCBI Taxonomy" id="2606628"/>
    <lineage>
        <taxon>Bacteria</taxon>
        <taxon>Bacillati</taxon>
        <taxon>Bacillota</taxon>
        <taxon>Clostridia</taxon>
        <taxon>Lachnospirales</taxon>
        <taxon>Lachnospiraceae</taxon>
        <taxon>Suipraeoptans</taxon>
    </lineage>
</organism>
<gene>
    <name evidence="10" type="ORF">FYJ34_08925</name>
</gene>
<keyword evidence="7" id="KW-0594">Phospholipid biosynthesis</keyword>
<dbReference type="PROSITE" id="PS50146">
    <property type="entry name" value="DAGK"/>
    <property type="match status" value="1"/>
</dbReference>
<dbReference type="Proteomes" id="UP000434409">
    <property type="component" value="Unassembled WGS sequence"/>
</dbReference>
<evidence type="ECO:0000256" key="4">
    <source>
        <dbReference type="ARBA" id="ARBA00022741"/>
    </source>
</evidence>
<evidence type="ECO:0000259" key="9">
    <source>
        <dbReference type="PROSITE" id="PS50146"/>
    </source>
</evidence>
<dbReference type="GO" id="GO:0008654">
    <property type="term" value="P:phospholipid biosynthetic process"/>
    <property type="evidence" value="ECO:0007669"/>
    <property type="project" value="UniProtKB-KW"/>
</dbReference>
<protein>
    <submittedName>
        <fullName evidence="10">Diacylglycerol kinase family lipid kinase</fullName>
    </submittedName>
</protein>
<dbReference type="PANTHER" id="PTHR12358">
    <property type="entry name" value="SPHINGOSINE KINASE"/>
    <property type="match status" value="1"/>
</dbReference>
<dbReference type="Pfam" id="PF00781">
    <property type="entry name" value="DAGK_cat"/>
    <property type="match status" value="1"/>
</dbReference>
<evidence type="ECO:0000256" key="8">
    <source>
        <dbReference type="ARBA" id="ARBA00023264"/>
    </source>
</evidence>
<comment type="similarity">
    <text evidence="2">Belongs to the diacylglycerol/lipid kinase family.</text>
</comment>
<dbReference type="Gene3D" id="2.60.200.40">
    <property type="match status" value="1"/>
</dbReference>
<dbReference type="NCBIfam" id="TIGR00147">
    <property type="entry name" value="YegS/Rv2252/BmrU family lipid kinase"/>
    <property type="match status" value="1"/>
</dbReference>
<dbReference type="InterPro" id="IPR045540">
    <property type="entry name" value="YegS/DAGK_C"/>
</dbReference>
<keyword evidence="7" id="KW-0443">Lipid metabolism</keyword>
<comment type="caution">
    <text evidence="10">The sequence shown here is derived from an EMBL/GenBank/DDBJ whole genome shotgun (WGS) entry which is preliminary data.</text>
</comment>
<dbReference type="AlphaFoldDB" id="A0A6N7V5A8"/>
<dbReference type="GO" id="GO:0005524">
    <property type="term" value="F:ATP binding"/>
    <property type="evidence" value="ECO:0007669"/>
    <property type="project" value="UniProtKB-KW"/>
</dbReference>
<keyword evidence="3" id="KW-0808">Transferase</keyword>
<name>A0A6N7V5A8_9FIRM</name>
<accession>A0A6N7V5A8</accession>
<evidence type="ECO:0000256" key="7">
    <source>
        <dbReference type="ARBA" id="ARBA00023209"/>
    </source>
</evidence>
<keyword evidence="5 10" id="KW-0418">Kinase</keyword>